<sequence length="380" mass="39800">MSETDSDRIGRAALPEPRPAEPVAEAERAAARLRSSDQPLGEPGRPVNRNSPVYVAMSAATGVLVVAAAAYFVVVAADVLVLIGLAFFIAVGLDPIVAGVARRIPRLVSVGLVVLGLLALVCGCVVAMLSVLIEQGAQLRDQVARYRDLLSDRGTLLGWINQQLHIEQSIRNVVGVAAGSIPEIVASFVVVLVLTVYFLSDLPRIRHALVRLVPASRRPRAILIGDEIFAKVGAYLLGNVILSVIAGAATFAWAVTMGIPYPLLLALVVSVLDLIPIAGALLAGALVALVALTVSLPVCVATVGFLLVYQLIEDYVLMPKIIGKTVRIPVVLTLVAVLIGGFLLGVIGALVAVPLAAAILLVLREVCFPRLDQTSSEAPG</sequence>
<dbReference type="EMBL" id="FWXV01000012">
    <property type="protein sequence ID" value="SMD25908.1"/>
    <property type="molecule type" value="Genomic_DNA"/>
</dbReference>
<evidence type="ECO:0000256" key="3">
    <source>
        <dbReference type="ARBA" id="ARBA00022448"/>
    </source>
</evidence>
<feature type="transmembrane region" description="Helical" evidence="9">
    <location>
        <begin position="289"/>
        <end position="312"/>
    </location>
</feature>
<evidence type="ECO:0000256" key="7">
    <source>
        <dbReference type="ARBA" id="ARBA00023136"/>
    </source>
</evidence>
<keyword evidence="7 9" id="KW-0472">Membrane</keyword>
<evidence type="ECO:0000256" key="6">
    <source>
        <dbReference type="ARBA" id="ARBA00022989"/>
    </source>
</evidence>
<dbReference type="InterPro" id="IPR002549">
    <property type="entry name" value="AI-2E-like"/>
</dbReference>
<feature type="transmembrane region" description="Helical" evidence="9">
    <location>
        <begin position="173"/>
        <end position="199"/>
    </location>
</feature>
<keyword evidence="4" id="KW-1003">Cell membrane</keyword>
<feature type="transmembrane region" description="Helical" evidence="9">
    <location>
        <begin position="261"/>
        <end position="282"/>
    </location>
</feature>
<evidence type="ECO:0000256" key="4">
    <source>
        <dbReference type="ARBA" id="ARBA00022475"/>
    </source>
</evidence>
<keyword evidence="3" id="KW-0813">Transport</keyword>
<evidence type="ECO:0000313" key="10">
    <source>
        <dbReference type="EMBL" id="SMD25908.1"/>
    </source>
</evidence>
<feature type="region of interest" description="Disordered" evidence="8">
    <location>
        <begin position="1"/>
        <end position="46"/>
    </location>
</feature>
<feature type="transmembrane region" description="Helical" evidence="9">
    <location>
        <begin position="228"/>
        <end position="255"/>
    </location>
</feature>
<feature type="transmembrane region" description="Helical" evidence="9">
    <location>
        <begin position="107"/>
        <end position="133"/>
    </location>
</feature>
<evidence type="ECO:0000313" key="11">
    <source>
        <dbReference type="Proteomes" id="UP000192674"/>
    </source>
</evidence>
<dbReference type="GO" id="GO:0055085">
    <property type="term" value="P:transmembrane transport"/>
    <property type="evidence" value="ECO:0007669"/>
    <property type="project" value="TreeGrafter"/>
</dbReference>
<reference evidence="10 11" key="1">
    <citation type="submission" date="2017-04" db="EMBL/GenBank/DDBJ databases">
        <authorList>
            <person name="Afonso C.L."/>
            <person name="Miller P.J."/>
            <person name="Scott M.A."/>
            <person name="Spackman E."/>
            <person name="Goraichik I."/>
            <person name="Dimitrov K.M."/>
            <person name="Suarez D.L."/>
            <person name="Swayne D.E."/>
        </authorList>
    </citation>
    <scope>NUCLEOTIDE SEQUENCE [LARGE SCALE GENOMIC DNA]</scope>
    <source>
        <strain evidence="10 11">DSM 43828</strain>
    </source>
</reference>
<organism evidence="10 11">
    <name type="scientific">Kibdelosporangium aridum</name>
    <dbReference type="NCBI Taxonomy" id="2030"/>
    <lineage>
        <taxon>Bacteria</taxon>
        <taxon>Bacillati</taxon>
        <taxon>Actinomycetota</taxon>
        <taxon>Actinomycetes</taxon>
        <taxon>Pseudonocardiales</taxon>
        <taxon>Pseudonocardiaceae</taxon>
        <taxon>Kibdelosporangium</taxon>
    </lineage>
</organism>
<dbReference type="Proteomes" id="UP000192674">
    <property type="component" value="Unassembled WGS sequence"/>
</dbReference>
<dbReference type="GO" id="GO:0005886">
    <property type="term" value="C:plasma membrane"/>
    <property type="evidence" value="ECO:0007669"/>
    <property type="project" value="UniProtKB-SubCell"/>
</dbReference>
<dbReference type="PANTHER" id="PTHR21716">
    <property type="entry name" value="TRANSMEMBRANE PROTEIN"/>
    <property type="match status" value="1"/>
</dbReference>
<evidence type="ECO:0000256" key="1">
    <source>
        <dbReference type="ARBA" id="ARBA00004651"/>
    </source>
</evidence>
<evidence type="ECO:0000256" key="9">
    <source>
        <dbReference type="SAM" id="Phobius"/>
    </source>
</evidence>
<keyword evidence="6 9" id="KW-1133">Transmembrane helix</keyword>
<dbReference type="AlphaFoldDB" id="A0A1W2FWE0"/>
<gene>
    <name evidence="10" type="ORF">SAMN05661093_09486</name>
</gene>
<feature type="transmembrane region" description="Helical" evidence="9">
    <location>
        <begin position="53"/>
        <end position="73"/>
    </location>
</feature>
<evidence type="ECO:0000256" key="8">
    <source>
        <dbReference type="SAM" id="MobiDB-lite"/>
    </source>
</evidence>
<evidence type="ECO:0000256" key="5">
    <source>
        <dbReference type="ARBA" id="ARBA00022692"/>
    </source>
</evidence>
<keyword evidence="11" id="KW-1185">Reference proteome</keyword>
<comment type="similarity">
    <text evidence="2">Belongs to the autoinducer-2 exporter (AI-2E) (TC 2.A.86) family.</text>
</comment>
<evidence type="ECO:0000256" key="2">
    <source>
        <dbReference type="ARBA" id="ARBA00009773"/>
    </source>
</evidence>
<accession>A0A1W2FWE0</accession>
<keyword evidence="5 9" id="KW-0812">Transmembrane</keyword>
<dbReference type="RefSeq" id="WP_235039240.1">
    <property type="nucleotide sequence ID" value="NZ_FWXV01000012.1"/>
</dbReference>
<comment type="subcellular location">
    <subcellularLocation>
        <location evidence="1">Cell membrane</location>
        <topology evidence="1">Multi-pass membrane protein</topology>
    </subcellularLocation>
</comment>
<protein>
    <submittedName>
        <fullName evidence="10">Predicted PurR-regulated permease PerM</fullName>
    </submittedName>
</protein>
<feature type="transmembrane region" description="Helical" evidence="9">
    <location>
        <begin position="332"/>
        <end position="363"/>
    </location>
</feature>
<feature type="transmembrane region" description="Helical" evidence="9">
    <location>
        <begin position="79"/>
        <end position="100"/>
    </location>
</feature>
<name>A0A1W2FWE0_KIBAR</name>
<dbReference type="Pfam" id="PF01594">
    <property type="entry name" value="AI-2E_transport"/>
    <property type="match status" value="1"/>
</dbReference>
<dbReference type="PANTHER" id="PTHR21716:SF53">
    <property type="entry name" value="PERMEASE PERM-RELATED"/>
    <property type="match status" value="1"/>
</dbReference>
<feature type="compositionally biased region" description="Basic and acidic residues" evidence="8">
    <location>
        <begin position="1"/>
        <end position="10"/>
    </location>
</feature>
<proteinExistence type="inferred from homology"/>